<gene>
    <name evidence="1" type="ORF">MC7420_4178</name>
</gene>
<keyword evidence="2" id="KW-1185">Reference proteome</keyword>
<dbReference type="EMBL" id="DS989854">
    <property type="protein sequence ID" value="EDX74193.1"/>
    <property type="molecule type" value="Genomic_DNA"/>
</dbReference>
<evidence type="ECO:0000313" key="1">
    <source>
        <dbReference type="EMBL" id="EDX74193.1"/>
    </source>
</evidence>
<dbReference type="STRING" id="118168.MC7420_4178"/>
<accession>B4VUX6</accession>
<dbReference type="Proteomes" id="UP000003835">
    <property type="component" value="Unassembled WGS sequence"/>
</dbReference>
<sequence>MMGKPLFNSSPDWGVVRVADTAWEEDLQPLEVEGTQLLDSQLKLT</sequence>
<dbReference type="HOGENOM" id="CLU_3198423_0_0_3"/>
<organism evidence="1 2">
    <name type="scientific">Coleofasciculus chthonoplastes PCC 7420</name>
    <dbReference type="NCBI Taxonomy" id="118168"/>
    <lineage>
        <taxon>Bacteria</taxon>
        <taxon>Bacillati</taxon>
        <taxon>Cyanobacteriota</taxon>
        <taxon>Cyanophyceae</taxon>
        <taxon>Coleofasciculales</taxon>
        <taxon>Coleofasciculaceae</taxon>
        <taxon>Coleofasciculus</taxon>
    </lineage>
</organism>
<name>B4VUX6_9CYAN</name>
<reference evidence="1 2" key="1">
    <citation type="submission" date="2008-07" db="EMBL/GenBank/DDBJ databases">
        <authorList>
            <person name="Tandeau de Marsac N."/>
            <person name="Ferriera S."/>
            <person name="Johnson J."/>
            <person name="Kravitz S."/>
            <person name="Beeson K."/>
            <person name="Sutton G."/>
            <person name="Rogers Y.-H."/>
            <person name="Friedman R."/>
            <person name="Frazier M."/>
            <person name="Venter J.C."/>
        </authorList>
    </citation>
    <scope>NUCLEOTIDE SEQUENCE [LARGE SCALE GENOMIC DNA]</scope>
    <source>
        <strain evidence="1 2">PCC 7420</strain>
    </source>
</reference>
<dbReference type="AlphaFoldDB" id="B4VUX6"/>
<proteinExistence type="predicted"/>
<protein>
    <submittedName>
        <fullName evidence="1">Uncharacterized protein</fullName>
    </submittedName>
</protein>
<evidence type="ECO:0000313" key="2">
    <source>
        <dbReference type="Proteomes" id="UP000003835"/>
    </source>
</evidence>